<evidence type="ECO:0000256" key="1">
    <source>
        <dbReference type="ARBA" id="ARBA00023015"/>
    </source>
</evidence>
<dbReference type="CDD" id="cd07377">
    <property type="entry name" value="WHTH_GntR"/>
    <property type="match status" value="1"/>
</dbReference>
<keyword evidence="2" id="KW-0238">DNA-binding</keyword>
<dbReference type="InterPro" id="IPR011711">
    <property type="entry name" value="GntR_C"/>
</dbReference>
<feature type="domain" description="HTH gntR-type" evidence="4">
    <location>
        <begin position="20"/>
        <end position="87"/>
    </location>
</feature>
<dbReference type="PANTHER" id="PTHR43537">
    <property type="entry name" value="TRANSCRIPTIONAL REGULATOR, GNTR FAMILY"/>
    <property type="match status" value="1"/>
</dbReference>
<evidence type="ECO:0000256" key="3">
    <source>
        <dbReference type="ARBA" id="ARBA00023163"/>
    </source>
</evidence>
<dbReference type="EMBL" id="QHHQ01000009">
    <property type="protein sequence ID" value="RAH97449.1"/>
    <property type="molecule type" value="Genomic_DNA"/>
</dbReference>
<name>A0A8B2NR25_9HYPH</name>
<dbReference type="Gene3D" id="1.10.10.10">
    <property type="entry name" value="Winged helix-like DNA-binding domain superfamily/Winged helix DNA-binding domain"/>
    <property type="match status" value="1"/>
</dbReference>
<dbReference type="InterPro" id="IPR008920">
    <property type="entry name" value="TF_FadR/GntR_C"/>
</dbReference>
<keyword evidence="3" id="KW-0804">Transcription</keyword>
<evidence type="ECO:0000259" key="4">
    <source>
        <dbReference type="PROSITE" id="PS50949"/>
    </source>
</evidence>
<dbReference type="GO" id="GO:0003677">
    <property type="term" value="F:DNA binding"/>
    <property type="evidence" value="ECO:0007669"/>
    <property type="project" value="UniProtKB-KW"/>
</dbReference>
<keyword evidence="6" id="KW-1185">Reference proteome</keyword>
<dbReference type="PANTHER" id="PTHR43537:SF24">
    <property type="entry name" value="GLUCONATE OPERON TRANSCRIPTIONAL REPRESSOR"/>
    <property type="match status" value="1"/>
</dbReference>
<dbReference type="GO" id="GO:0003700">
    <property type="term" value="F:DNA-binding transcription factor activity"/>
    <property type="evidence" value="ECO:0007669"/>
    <property type="project" value="InterPro"/>
</dbReference>
<accession>A0A8B2NR25</accession>
<dbReference type="OrthoDB" id="9788098at2"/>
<dbReference type="Pfam" id="PF07729">
    <property type="entry name" value="FCD"/>
    <property type="match status" value="1"/>
</dbReference>
<dbReference type="Gene3D" id="1.20.120.530">
    <property type="entry name" value="GntR ligand-binding domain-like"/>
    <property type="match status" value="1"/>
</dbReference>
<organism evidence="5 6">
    <name type="scientific">Acuticoccus sediminis</name>
    <dbReference type="NCBI Taxonomy" id="2184697"/>
    <lineage>
        <taxon>Bacteria</taxon>
        <taxon>Pseudomonadati</taxon>
        <taxon>Pseudomonadota</taxon>
        <taxon>Alphaproteobacteria</taxon>
        <taxon>Hyphomicrobiales</taxon>
        <taxon>Amorphaceae</taxon>
        <taxon>Acuticoccus</taxon>
    </lineage>
</organism>
<dbReference type="Proteomes" id="UP000249590">
    <property type="component" value="Unassembled WGS sequence"/>
</dbReference>
<dbReference type="PROSITE" id="PS50949">
    <property type="entry name" value="HTH_GNTR"/>
    <property type="match status" value="1"/>
</dbReference>
<dbReference type="SUPFAM" id="SSF48008">
    <property type="entry name" value="GntR ligand-binding domain-like"/>
    <property type="match status" value="1"/>
</dbReference>
<dbReference type="InterPro" id="IPR036388">
    <property type="entry name" value="WH-like_DNA-bd_sf"/>
</dbReference>
<evidence type="ECO:0000313" key="6">
    <source>
        <dbReference type="Proteomes" id="UP000249590"/>
    </source>
</evidence>
<proteinExistence type="predicted"/>
<dbReference type="SUPFAM" id="SSF46785">
    <property type="entry name" value="Winged helix' DNA-binding domain"/>
    <property type="match status" value="1"/>
</dbReference>
<protein>
    <submittedName>
        <fullName evidence="5">GntR family transcriptional regulator</fullName>
    </submittedName>
</protein>
<dbReference type="SMART" id="SM00895">
    <property type="entry name" value="FCD"/>
    <property type="match status" value="1"/>
</dbReference>
<keyword evidence="1" id="KW-0805">Transcription regulation</keyword>
<dbReference type="SMART" id="SM00345">
    <property type="entry name" value="HTH_GNTR"/>
    <property type="match status" value="1"/>
</dbReference>
<dbReference type="PRINTS" id="PR00035">
    <property type="entry name" value="HTHGNTR"/>
</dbReference>
<dbReference type="InterPro" id="IPR036390">
    <property type="entry name" value="WH_DNA-bd_sf"/>
</dbReference>
<sequence length="236" mass="26422">MADDEAMEESGAEAGRATAATRSELAYVELKRRVLDNAFPVGSFFLEQELADLLNMSRTPIREALVRLANEGLVEIRPRHGMRVLPISPEDMREIYTILTALEAEVAAEVAARGLSDEELATLRKAVADMDAALAADDLDAWAVADAWFHRSLVGASANQRLRSVISQYWEQAHRVRMLTLRLRPKPVRSTQEHLALVNAIEARDPKLAWQIHRTHREQAADMLAEILSSHRLTNL</sequence>
<evidence type="ECO:0000313" key="5">
    <source>
        <dbReference type="EMBL" id="RAH97449.1"/>
    </source>
</evidence>
<reference evidence="5 6" key="1">
    <citation type="submission" date="2018-05" db="EMBL/GenBank/DDBJ databases">
        <title>Acuticoccus sediminis sp. nov., isolated from deep-sea sediment of Indian Ocean.</title>
        <authorList>
            <person name="Liu X."/>
            <person name="Lai Q."/>
            <person name="Du Y."/>
            <person name="Sun F."/>
            <person name="Zhang X."/>
            <person name="Wang S."/>
            <person name="Shao Z."/>
        </authorList>
    </citation>
    <scope>NUCLEOTIDE SEQUENCE [LARGE SCALE GENOMIC DNA]</scope>
    <source>
        <strain evidence="5 6">PTG4-2</strain>
    </source>
</reference>
<dbReference type="Pfam" id="PF00392">
    <property type="entry name" value="GntR"/>
    <property type="match status" value="1"/>
</dbReference>
<dbReference type="AlphaFoldDB" id="A0A8B2NR25"/>
<gene>
    <name evidence="5" type="ORF">DLJ53_28935</name>
</gene>
<evidence type="ECO:0000256" key="2">
    <source>
        <dbReference type="ARBA" id="ARBA00023125"/>
    </source>
</evidence>
<comment type="caution">
    <text evidence="5">The sequence shown here is derived from an EMBL/GenBank/DDBJ whole genome shotgun (WGS) entry which is preliminary data.</text>
</comment>
<dbReference type="InterPro" id="IPR000524">
    <property type="entry name" value="Tscrpt_reg_HTH_GntR"/>
</dbReference>